<name>A0A3F3Q0H5_9EURO</name>
<gene>
    <name evidence="1" type="ORF">BDQ94DRAFT_144737</name>
</gene>
<reference evidence="1 2" key="1">
    <citation type="submission" date="2018-07" db="EMBL/GenBank/DDBJ databases">
        <title>The genomes of Aspergillus section Nigri reveals drivers in fungal speciation.</title>
        <authorList>
            <consortium name="DOE Joint Genome Institute"/>
            <person name="Vesth T.C."/>
            <person name="Nybo J."/>
            <person name="Theobald S."/>
            <person name="Brandl J."/>
            <person name="Frisvad J.C."/>
            <person name="Nielsen K.F."/>
            <person name="Lyhne E.K."/>
            <person name="Kogle M.E."/>
            <person name="Kuo A."/>
            <person name="Riley R."/>
            <person name="Clum A."/>
            <person name="Nolan M."/>
            <person name="Lipzen A."/>
            <person name="Salamov A."/>
            <person name="Henrissat B."/>
            <person name="Wiebenga A."/>
            <person name="De vries R.P."/>
            <person name="Grigoriev I.V."/>
            <person name="Mortensen U.H."/>
            <person name="Andersen M.R."/>
            <person name="Baker S.E."/>
        </authorList>
    </citation>
    <scope>NUCLEOTIDE SEQUENCE [LARGE SCALE GENOMIC DNA]</scope>
    <source>
        <strain evidence="1 2">CBS 139.54b</strain>
    </source>
</reference>
<protein>
    <submittedName>
        <fullName evidence="1">Uncharacterized protein</fullName>
    </submittedName>
</protein>
<dbReference type="Proteomes" id="UP000253729">
    <property type="component" value="Unassembled WGS sequence"/>
</dbReference>
<dbReference type="GeneID" id="38134861"/>
<accession>A0A3F3Q0H5</accession>
<evidence type="ECO:0000313" key="2">
    <source>
        <dbReference type="Proteomes" id="UP000253729"/>
    </source>
</evidence>
<keyword evidence="2" id="KW-1185">Reference proteome</keyword>
<dbReference type="AlphaFoldDB" id="A0A3F3Q0H5"/>
<evidence type="ECO:0000313" key="1">
    <source>
        <dbReference type="EMBL" id="RDH32631.1"/>
    </source>
</evidence>
<dbReference type="RefSeq" id="XP_026625653.1">
    <property type="nucleotide sequence ID" value="XM_026766505.1"/>
</dbReference>
<dbReference type="EMBL" id="KZ852049">
    <property type="protein sequence ID" value="RDH32631.1"/>
    <property type="molecule type" value="Genomic_DNA"/>
</dbReference>
<organism evidence="1 2">
    <name type="scientific">Aspergillus welwitschiae</name>
    <dbReference type="NCBI Taxonomy" id="1341132"/>
    <lineage>
        <taxon>Eukaryota</taxon>
        <taxon>Fungi</taxon>
        <taxon>Dikarya</taxon>
        <taxon>Ascomycota</taxon>
        <taxon>Pezizomycotina</taxon>
        <taxon>Eurotiomycetes</taxon>
        <taxon>Eurotiomycetidae</taxon>
        <taxon>Eurotiales</taxon>
        <taxon>Aspergillaceae</taxon>
        <taxon>Aspergillus</taxon>
        <taxon>Aspergillus subgen. Circumdati</taxon>
    </lineage>
</organism>
<proteinExistence type="predicted"/>
<sequence>MALRAFSCAVTCDCARVKSASSVLFFSSNGRFLVSREAILSSRVSYAWLARSSSPSSFSTSSRWSLTWALRPSISLFFSRSCCSLAVVTSFSLTIVSSKVASRFRSCS</sequence>